<dbReference type="AlphaFoldDB" id="I4DBJ3"/>
<accession>I4DBJ3</accession>
<keyword evidence="1" id="KW-0472">Membrane</keyword>
<proteinExistence type="predicted"/>
<feature type="transmembrane region" description="Helical" evidence="1">
    <location>
        <begin position="49"/>
        <end position="68"/>
    </location>
</feature>
<name>I4DBJ3_DESAJ</name>
<dbReference type="EMBL" id="CP003639">
    <property type="protein sequence ID" value="AFM43167.1"/>
    <property type="molecule type" value="Genomic_DNA"/>
</dbReference>
<dbReference type="HOGENOM" id="CLU_2681664_0_0_9"/>
<evidence type="ECO:0000256" key="1">
    <source>
        <dbReference type="SAM" id="Phobius"/>
    </source>
</evidence>
<reference evidence="2 3" key="1">
    <citation type="journal article" date="2012" name="J. Bacteriol.">
        <title>Complete genome sequences of Desulfosporosinus orientis DSM765T, Desulfosporosinus youngiae DSM17734T, Desulfosporosinus meridiei DSM13257T, and Desulfosporosinus acidiphilus DSM22704T.</title>
        <authorList>
            <person name="Pester M."/>
            <person name="Brambilla E."/>
            <person name="Alazard D."/>
            <person name="Rattei T."/>
            <person name="Weinmaier T."/>
            <person name="Han J."/>
            <person name="Lucas S."/>
            <person name="Lapidus A."/>
            <person name="Cheng J.F."/>
            <person name="Goodwin L."/>
            <person name="Pitluck S."/>
            <person name="Peters L."/>
            <person name="Ovchinnikova G."/>
            <person name="Teshima H."/>
            <person name="Detter J.C."/>
            <person name="Han C.S."/>
            <person name="Tapia R."/>
            <person name="Land M.L."/>
            <person name="Hauser L."/>
            <person name="Kyrpides N.C."/>
            <person name="Ivanova N.N."/>
            <person name="Pagani I."/>
            <person name="Huntmann M."/>
            <person name="Wei C.L."/>
            <person name="Davenport K.W."/>
            <person name="Daligault H."/>
            <person name="Chain P.S."/>
            <person name="Chen A."/>
            <person name="Mavromatis K."/>
            <person name="Markowitz V."/>
            <person name="Szeto E."/>
            <person name="Mikhailova N."/>
            <person name="Pati A."/>
            <person name="Wagner M."/>
            <person name="Woyke T."/>
            <person name="Ollivier B."/>
            <person name="Klenk H.P."/>
            <person name="Spring S."/>
            <person name="Loy A."/>
        </authorList>
    </citation>
    <scope>NUCLEOTIDE SEQUENCE [LARGE SCALE GENOMIC DNA]</scope>
    <source>
        <strain evidence="3">DSM 22704 / JCM 16185 / SJ4</strain>
    </source>
</reference>
<keyword evidence="3" id="KW-1185">Reference proteome</keyword>
<gene>
    <name evidence="2" type="ordered locus">Desaci_4317</name>
</gene>
<keyword evidence="1" id="KW-0812">Transmembrane</keyword>
<feature type="transmembrane region" description="Helical" evidence="1">
    <location>
        <begin position="21"/>
        <end position="43"/>
    </location>
</feature>
<protein>
    <submittedName>
        <fullName evidence="2">Uncharacterized protein</fullName>
    </submittedName>
</protein>
<sequence length="74" mass="8662">MNDLFNEKRSWLKTHRSFLKNTLKIGAIIGVWATIIIPVNVWPFKLSKFAIVIVCGIIYLALTLINYYRPFNTY</sequence>
<evidence type="ECO:0000313" key="3">
    <source>
        <dbReference type="Proteomes" id="UP000002892"/>
    </source>
</evidence>
<keyword evidence="1" id="KW-1133">Transmembrane helix</keyword>
<dbReference type="STRING" id="646529.Desaci_4317"/>
<evidence type="ECO:0000313" key="2">
    <source>
        <dbReference type="EMBL" id="AFM43167.1"/>
    </source>
</evidence>
<organism evidence="2 3">
    <name type="scientific">Desulfosporosinus acidiphilus (strain DSM 22704 / JCM 16185 / SJ4)</name>
    <dbReference type="NCBI Taxonomy" id="646529"/>
    <lineage>
        <taxon>Bacteria</taxon>
        <taxon>Bacillati</taxon>
        <taxon>Bacillota</taxon>
        <taxon>Clostridia</taxon>
        <taxon>Eubacteriales</taxon>
        <taxon>Desulfitobacteriaceae</taxon>
        <taxon>Desulfosporosinus</taxon>
    </lineage>
</organism>
<dbReference type="Proteomes" id="UP000002892">
    <property type="component" value="Chromosome"/>
</dbReference>
<dbReference type="KEGG" id="dai:Desaci_4317"/>